<evidence type="ECO:0000313" key="1">
    <source>
        <dbReference type="EMBL" id="KAF2083369.1"/>
    </source>
</evidence>
<accession>A0A9P4LTT9</accession>
<dbReference type="EMBL" id="ML978796">
    <property type="protein sequence ID" value="KAF2083369.1"/>
    <property type="molecule type" value="Genomic_DNA"/>
</dbReference>
<reference evidence="1" key="1">
    <citation type="journal article" date="2020" name="Stud. Mycol.">
        <title>101 Dothideomycetes genomes: a test case for predicting lifestyles and emergence of pathogens.</title>
        <authorList>
            <person name="Haridas S."/>
            <person name="Albert R."/>
            <person name="Binder M."/>
            <person name="Bloem J."/>
            <person name="Labutti K."/>
            <person name="Salamov A."/>
            <person name="Andreopoulos B."/>
            <person name="Baker S."/>
            <person name="Barry K."/>
            <person name="Bills G."/>
            <person name="Bluhm B."/>
            <person name="Cannon C."/>
            <person name="Castanera R."/>
            <person name="Culley D."/>
            <person name="Daum C."/>
            <person name="Ezra D."/>
            <person name="Gonzalez J."/>
            <person name="Henrissat B."/>
            <person name="Kuo A."/>
            <person name="Liang C."/>
            <person name="Lipzen A."/>
            <person name="Lutzoni F."/>
            <person name="Magnuson J."/>
            <person name="Mondo S."/>
            <person name="Nolan M."/>
            <person name="Ohm R."/>
            <person name="Pangilinan J."/>
            <person name="Park H.-J."/>
            <person name="Ramirez L."/>
            <person name="Alfaro M."/>
            <person name="Sun H."/>
            <person name="Tritt A."/>
            <person name="Yoshinaga Y."/>
            <person name="Zwiers L.-H."/>
            <person name="Turgeon B."/>
            <person name="Goodwin S."/>
            <person name="Spatafora J."/>
            <person name="Crous P."/>
            <person name="Grigoriev I."/>
        </authorList>
    </citation>
    <scope>NUCLEOTIDE SEQUENCE</scope>
    <source>
        <strain evidence="1">CBS 121410</strain>
    </source>
</reference>
<protein>
    <submittedName>
        <fullName evidence="1">Uncharacterized protein</fullName>
    </submittedName>
</protein>
<dbReference type="OrthoDB" id="2588159at2759"/>
<dbReference type="InterPro" id="IPR053161">
    <property type="entry name" value="Ulvan_degrading_GH"/>
</dbReference>
<dbReference type="Proteomes" id="UP000799776">
    <property type="component" value="Unassembled WGS sequence"/>
</dbReference>
<evidence type="ECO:0000313" key="2">
    <source>
        <dbReference type="Proteomes" id="UP000799776"/>
    </source>
</evidence>
<comment type="caution">
    <text evidence="1">The sequence shown here is derived from an EMBL/GenBank/DDBJ whole genome shotgun (WGS) entry which is preliminary data.</text>
</comment>
<gene>
    <name evidence="1" type="ORF">K490DRAFT_69887</name>
</gene>
<dbReference type="AlphaFoldDB" id="A0A9P4LTT9"/>
<dbReference type="PANTHER" id="PTHR36848:SF2">
    <property type="entry name" value="SECRETED PROTEIN"/>
    <property type="match status" value="1"/>
</dbReference>
<sequence>MVQCSYDNSSFQSPGKQYRPKFRYCVPNGIVQQDVAHIADVGCGGLEFVPCYQYGLPEQNYGVEAPTNWSEWGFGTEAYRKTFLAALQSAQKNDMLVDFSQAASEGQGVPSEPGTVGLAMELAHVNFTLNAGEAFNGTLPLTQQPTNQLKVFMQELEEFGNQKFHAVVAAELLDVRNILVDDSHLSNTVGQIIDLSSFVDHDHGERVKLNWKAPSGDSTWRIIAFYERYTNQRSVAPGWDATNSIQNGSWIVDHFSANGSKRITDFFEEFVVPDEEARSLLSAVGNYAWEDSMEMHSALWWTPGFADTFGERRGYDIAICLPLLIEVQNYWDQSILPYCEKYSASNTTFAIRCSEDYQKTLNEGYQDYLEHFQN</sequence>
<name>A0A9P4LTT9_9PEZI</name>
<organism evidence="1 2">
    <name type="scientific">Saccharata proteae CBS 121410</name>
    <dbReference type="NCBI Taxonomy" id="1314787"/>
    <lineage>
        <taxon>Eukaryota</taxon>
        <taxon>Fungi</taxon>
        <taxon>Dikarya</taxon>
        <taxon>Ascomycota</taxon>
        <taxon>Pezizomycotina</taxon>
        <taxon>Dothideomycetes</taxon>
        <taxon>Dothideomycetes incertae sedis</taxon>
        <taxon>Botryosphaeriales</taxon>
        <taxon>Saccharataceae</taxon>
        <taxon>Saccharata</taxon>
    </lineage>
</organism>
<proteinExistence type="predicted"/>
<dbReference type="PANTHER" id="PTHR36848">
    <property type="entry name" value="DNA-BINDING PROTEIN (PUTATIVE SECRETED PROTEIN)-RELATED"/>
    <property type="match status" value="1"/>
</dbReference>
<keyword evidence="2" id="KW-1185">Reference proteome</keyword>